<evidence type="ECO:0000313" key="2">
    <source>
        <dbReference type="Proteomes" id="UP000826212"/>
    </source>
</evidence>
<dbReference type="Proteomes" id="UP000826212">
    <property type="component" value="Chromosome"/>
</dbReference>
<evidence type="ECO:0000313" key="1">
    <source>
        <dbReference type="EMBL" id="QZE12868.1"/>
    </source>
</evidence>
<name>A0AC61NBK8_9BACT</name>
<sequence length="238" mass="28640">MSLRTFLFSFVVFMQMGFSFVFAQSSEEAPPELLLWDAYRYVNIRDFRAPPAKTEAAFISKGDYQVEDHTTLWAILFKRNLNAYIAATMDPSQSWIQRRGKDIGLALKYEQTVFNYYEVAARKVRKRYREHSRWKLLFGDKQEIWDEELEWLHEQIYNYRITSNYGTGNYQQLRWSFQAKQSLQELEAFALDAKIDREGLREKRRQKRVVKREKRKEARQLKREYKEAQKALDEADEN</sequence>
<protein>
    <submittedName>
        <fullName evidence="1">Uncharacterized protein</fullName>
    </submittedName>
</protein>
<dbReference type="EMBL" id="CP081303">
    <property type="protein sequence ID" value="QZE12868.1"/>
    <property type="molecule type" value="Genomic_DNA"/>
</dbReference>
<gene>
    <name evidence="1" type="ORF">K4L44_09735</name>
</gene>
<reference evidence="1" key="1">
    <citation type="submission" date="2021-08" db="EMBL/GenBank/DDBJ databases">
        <title>Novel anaerobic bacterium isolated from sea squirt in East Sea, Republic of Korea.</title>
        <authorList>
            <person name="Nguyen T.H."/>
            <person name="Li Z."/>
            <person name="Lee Y.-J."/>
            <person name="Ko J."/>
            <person name="Kim S.-G."/>
        </authorList>
    </citation>
    <scope>NUCLEOTIDE SEQUENCE</scope>
    <source>
        <strain evidence="1">KCTC 25031</strain>
    </source>
</reference>
<organism evidence="1 2">
    <name type="scientific">Halosquirtibacter laminarini</name>
    <dbReference type="NCBI Taxonomy" id="3374600"/>
    <lineage>
        <taxon>Bacteria</taxon>
        <taxon>Pseudomonadati</taxon>
        <taxon>Bacteroidota</taxon>
        <taxon>Bacteroidia</taxon>
        <taxon>Marinilabiliales</taxon>
        <taxon>Prolixibacteraceae</taxon>
        <taxon>Halosquirtibacter</taxon>
    </lineage>
</organism>
<keyword evidence="2" id="KW-1185">Reference proteome</keyword>
<accession>A0AC61NBK8</accession>
<proteinExistence type="predicted"/>